<proteinExistence type="predicted"/>
<sequence length="86" mass="9498">MGLTTGETLIAGECKFQQSLVGYNALSKLERHVNQLRRTPNNGSERVAEYALFSRSGFKQSVTEAAAKRDDFRLFTVEDVVTALSA</sequence>
<accession>A0A8U0A3G9</accession>
<reference evidence="1" key="1">
    <citation type="submission" date="2022-04" db="EMBL/GenBank/DDBJ databases">
        <title>Halocatena sp. nov., isolated from a salt lake.</title>
        <authorList>
            <person name="Cui H.-L."/>
        </authorList>
    </citation>
    <scope>NUCLEOTIDE SEQUENCE</scope>
    <source>
        <strain evidence="1">AD-1</strain>
    </source>
</reference>
<dbReference type="KEGG" id="haad:MW046_04545"/>
<dbReference type="Proteomes" id="UP000831768">
    <property type="component" value="Chromosome"/>
</dbReference>
<name>A0A8U0A3G9_9EURY</name>
<dbReference type="EMBL" id="CP096019">
    <property type="protein sequence ID" value="UPM43720.1"/>
    <property type="molecule type" value="Genomic_DNA"/>
</dbReference>
<organism evidence="1 2">
    <name type="scientific">Halocatena salina</name>
    <dbReference type="NCBI Taxonomy" id="2934340"/>
    <lineage>
        <taxon>Archaea</taxon>
        <taxon>Methanobacteriati</taxon>
        <taxon>Methanobacteriota</taxon>
        <taxon>Stenosarchaea group</taxon>
        <taxon>Halobacteria</taxon>
        <taxon>Halobacteriales</taxon>
        <taxon>Natronomonadaceae</taxon>
        <taxon>Halocatena</taxon>
    </lineage>
</organism>
<evidence type="ECO:0000313" key="1">
    <source>
        <dbReference type="EMBL" id="UPM43720.1"/>
    </source>
</evidence>
<dbReference type="AlphaFoldDB" id="A0A8U0A3G9"/>
<dbReference type="RefSeq" id="WP_247994381.1">
    <property type="nucleotide sequence ID" value="NZ_CP096019.1"/>
</dbReference>
<keyword evidence="2" id="KW-1185">Reference proteome</keyword>
<dbReference type="GeneID" id="71927290"/>
<evidence type="ECO:0000313" key="2">
    <source>
        <dbReference type="Proteomes" id="UP000831768"/>
    </source>
</evidence>
<gene>
    <name evidence="1" type="ORF">MW046_04545</name>
</gene>
<protein>
    <submittedName>
        <fullName evidence="1">Uncharacterized protein</fullName>
    </submittedName>
</protein>